<dbReference type="AlphaFoldDB" id="A0AAQ3P4K7"/>
<name>A0AAQ3P4K7_VIGMU</name>
<organism evidence="1 2">
    <name type="scientific">Vigna mungo</name>
    <name type="common">Black gram</name>
    <name type="synonym">Phaseolus mungo</name>
    <dbReference type="NCBI Taxonomy" id="3915"/>
    <lineage>
        <taxon>Eukaryota</taxon>
        <taxon>Viridiplantae</taxon>
        <taxon>Streptophyta</taxon>
        <taxon>Embryophyta</taxon>
        <taxon>Tracheophyta</taxon>
        <taxon>Spermatophyta</taxon>
        <taxon>Magnoliopsida</taxon>
        <taxon>eudicotyledons</taxon>
        <taxon>Gunneridae</taxon>
        <taxon>Pentapetalae</taxon>
        <taxon>rosids</taxon>
        <taxon>fabids</taxon>
        <taxon>Fabales</taxon>
        <taxon>Fabaceae</taxon>
        <taxon>Papilionoideae</taxon>
        <taxon>50 kb inversion clade</taxon>
        <taxon>NPAAA clade</taxon>
        <taxon>indigoferoid/millettioid clade</taxon>
        <taxon>Phaseoleae</taxon>
        <taxon>Vigna</taxon>
    </lineage>
</organism>
<protein>
    <submittedName>
        <fullName evidence="1">Uncharacterized protein</fullName>
    </submittedName>
</protein>
<evidence type="ECO:0000313" key="1">
    <source>
        <dbReference type="EMBL" id="WVZ21455.1"/>
    </source>
</evidence>
<accession>A0AAQ3P4K7</accession>
<sequence>MCRLYVNGLWVRRDEKLVYWNCKNAKMFTRQIRLIIFWFKFLTDKSIEQIACDFSTLSTCFIMFKIVLLFRHDFSVRCYMYFSSLRVRSERYVSIFEISVGLKLSLQIKSMSCNVTFVLKTLEFRERHLIKEDLAI</sequence>
<dbReference type="Proteomes" id="UP001374535">
    <property type="component" value="Chromosome 2"/>
</dbReference>
<keyword evidence="2" id="KW-1185">Reference proteome</keyword>
<dbReference type="EMBL" id="CP144699">
    <property type="protein sequence ID" value="WVZ21455.1"/>
    <property type="molecule type" value="Genomic_DNA"/>
</dbReference>
<proteinExistence type="predicted"/>
<gene>
    <name evidence="1" type="ORF">V8G54_008777</name>
</gene>
<reference evidence="1 2" key="1">
    <citation type="journal article" date="2023" name="Life. Sci Alliance">
        <title>Evolutionary insights into 3D genome organization and epigenetic landscape of Vigna mungo.</title>
        <authorList>
            <person name="Junaid A."/>
            <person name="Singh B."/>
            <person name="Bhatia S."/>
        </authorList>
    </citation>
    <scope>NUCLEOTIDE SEQUENCE [LARGE SCALE GENOMIC DNA]</scope>
    <source>
        <strain evidence="1">Urdbean</strain>
    </source>
</reference>
<evidence type="ECO:0000313" key="2">
    <source>
        <dbReference type="Proteomes" id="UP001374535"/>
    </source>
</evidence>